<feature type="chain" id="PRO_5041931165" description="Chitin-binding type-2 domain-containing protein" evidence="1">
    <location>
        <begin position="20"/>
        <end position="339"/>
    </location>
</feature>
<evidence type="ECO:0000313" key="3">
    <source>
        <dbReference type="EMBL" id="KAK4293656.1"/>
    </source>
</evidence>
<organism evidence="3 4">
    <name type="scientific">Petrolisthes manimaculis</name>
    <dbReference type="NCBI Taxonomy" id="1843537"/>
    <lineage>
        <taxon>Eukaryota</taxon>
        <taxon>Metazoa</taxon>
        <taxon>Ecdysozoa</taxon>
        <taxon>Arthropoda</taxon>
        <taxon>Crustacea</taxon>
        <taxon>Multicrustacea</taxon>
        <taxon>Malacostraca</taxon>
        <taxon>Eumalacostraca</taxon>
        <taxon>Eucarida</taxon>
        <taxon>Decapoda</taxon>
        <taxon>Pleocyemata</taxon>
        <taxon>Anomura</taxon>
        <taxon>Galatheoidea</taxon>
        <taxon>Porcellanidae</taxon>
        <taxon>Petrolisthes</taxon>
    </lineage>
</organism>
<dbReference type="InterPro" id="IPR011330">
    <property type="entry name" value="Glyco_hydro/deAcase_b/a-brl"/>
</dbReference>
<evidence type="ECO:0000259" key="2">
    <source>
        <dbReference type="Pfam" id="PF01607"/>
    </source>
</evidence>
<feature type="domain" description="Chitin-binding type-2" evidence="2">
    <location>
        <begin position="35"/>
        <end position="77"/>
    </location>
</feature>
<dbReference type="EMBL" id="JAWZYT010004494">
    <property type="protein sequence ID" value="KAK4293656.1"/>
    <property type="molecule type" value="Genomic_DNA"/>
</dbReference>
<dbReference type="GO" id="GO:0005576">
    <property type="term" value="C:extracellular region"/>
    <property type="evidence" value="ECO:0007669"/>
    <property type="project" value="InterPro"/>
</dbReference>
<dbReference type="PANTHER" id="PTHR45985">
    <property type="match status" value="1"/>
</dbReference>
<feature type="signal peptide" evidence="1">
    <location>
        <begin position="1"/>
        <end position="19"/>
    </location>
</feature>
<dbReference type="Proteomes" id="UP001292094">
    <property type="component" value="Unassembled WGS sequence"/>
</dbReference>
<keyword evidence="4" id="KW-1185">Reference proteome</keyword>
<comment type="caution">
    <text evidence="3">The sequence shown here is derived from an EMBL/GenBank/DDBJ whole genome shotgun (WGS) entry which is preliminary data.</text>
</comment>
<protein>
    <recommendedName>
        <fullName evidence="2">Chitin-binding type-2 domain-containing protein</fullName>
    </recommendedName>
</protein>
<dbReference type="AlphaFoldDB" id="A0AAE1NRF9"/>
<dbReference type="InterPro" id="IPR002557">
    <property type="entry name" value="Chitin-bd_dom"/>
</dbReference>
<dbReference type="GO" id="GO:0008061">
    <property type="term" value="F:chitin binding"/>
    <property type="evidence" value="ECO:0007669"/>
    <property type="project" value="InterPro"/>
</dbReference>
<sequence>MTLLRVALGTFFLLGLVASQDAAEGDNDDFVKALCVGKGPGEWFRLSTDDCRNVIQCTEAGLQALQCPHGLSFDLKSRRASGQISPSARRTSWLVEMVRVWTDNSSVTAKWTAAMSQTRTLVISTVIPNSAPTCQQGRVCRLPDCFCYHSGNEIPHEMNPGTVPQMITLTLRRCINNNNMDLYQLIFDGRLNPNQCSIKSTFFVSHKYTNYSAVQEMHRMGHEIAVHSVRGPMEREMAGARVIVDRFANISDNSVIGVRAPYLRACPTRSFAVWEMVMNEMDRREDPTIEAPLPGCAMVDSCFSSRPTTDQFYNFLNNNFERHYSTNRAPLGLFFHSAF</sequence>
<gene>
    <name evidence="3" type="ORF">Pmani_033662</name>
</gene>
<dbReference type="GO" id="GO:0005975">
    <property type="term" value="P:carbohydrate metabolic process"/>
    <property type="evidence" value="ECO:0007669"/>
    <property type="project" value="InterPro"/>
</dbReference>
<keyword evidence="1" id="KW-0732">Signal</keyword>
<dbReference type="Pfam" id="PF01607">
    <property type="entry name" value="CBM_14"/>
    <property type="match status" value="1"/>
</dbReference>
<accession>A0AAE1NRF9</accession>
<proteinExistence type="predicted"/>
<dbReference type="SUPFAM" id="SSF88713">
    <property type="entry name" value="Glycoside hydrolase/deacetylase"/>
    <property type="match status" value="1"/>
</dbReference>
<dbReference type="Gene3D" id="3.20.20.370">
    <property type="entry name" value="Glycoside hydrolase/deacetylase"/>
    <property type="match status" value="1"/>
</dbReference>
<reference evidence="3" key="1">
    <citation type="submission" date="2023-11" db="EMBL/GenBank/DDBJ databases">
        <title>Genome assemblies of two species of porcelain crab, Petrolisthes cinctipes and Petrolisthes manimaculis (Anomura: Porcellanidae).</title>
        <authorList>
            <person name="Angst P."/>
        </authorList>
    </citation>
    <scope>NUCLEOTIDE SEQUENCE</scope>
    <source>
        <strain evidence="3">PB745_02</strain>
        <tissue evidence="3">Gill</tissue>
    </source>
</reference>
<evidence type="ECO:0000256" key="1">
    <source>
        <dbReference type="SAM" id="SignalP"/>
    </source>
</evidence>
<dbReference type="PANTHER" id="PTHR45985:SF6">
    <property type="entry name" value="FI03450P"/>
    <property type="match status" value="1"/>
</dbReference>
<name>A0AAE1NRF9_9EUCA</name>
<dbReference type="InterPro" id="IPR052740">
    <property type="entry name" value="CE4"/>
</dbReference>
<evidence type="ECO:0000313" key="4">
    <source>
        <dbReference type="Proteomes" id="UP001292094"/>
    </source>
</evidence>